<organism evidence="2">
    <name type="scientific">marine metagenome</name>
    <dbReference type="NCBI Taxonomy" id="408172"/>
    <lineage>
        <taxon>unclassified sequences</taxon>
        <taxon>metagenomes</taxon>
        <taxon>ecological metagenomes</taxon>
    </lineage>
</organism>
<evidence type="ECO:0000256" key="1">
    <source>
        <dbReference type="SAM" id="Coils"/>
    </source>
</evidence>
<dbReference type="AlphaFoldDB" id="A0A381Y2N6"/>
<proteinExistence type="predicted"/>
<dbReference type="EMBL" id="UINC01017253">
    <property type="protein sequence ID" value="SVA71274.1"/>
    <property type="molecule type" value="Genomic_DNA"/>
</dbReference>
<protein>
    <submittedName>
        <fullName evidence="2">Uncharacterized protein</fullName>
    </submittedName>
</protein>
<reference evidence="2" key="1">
    <citation type="submission" date="2018-05" db="EMBL/GenBank/DDBJ databases">
        <authorList>
            <person name="Lanie J.A."/>
            <person name="Ng W.-L."/>
            <person name="Kazmierczak K.M."/>
            <person name="Andrzejewski T.M."/>
            <person name="Davidsen T.M."/>
            <person name="Wayne K.J."/>
            <person name="Tettelin H."/>
            <person name="Glass J.I."/>
            <person name="Rusch D."/>
            <person name="Podicherti R."/>
            <person name="Tsui H.-C.T."/>
            <person name="Winkler M.E."/>
        </authorList>
    </citation>
    <scope>NUCLEOTIDE SEQUENCE</scope>
</reference>
<accession>A0A381Y2N6</accession>
<feature type="coiled-coil region" evidence="1">
    <location>
        <begin position="9"/>
        <end position="40"/>
    </location>
</feature>
<sequence length="71" mass="8215">MKTDQDTIINTLKEQNKHLLDRLEKAYEDKSELRRKIYNNGNGKAKYVYADDGTPARLNMKRGDPTKEGTD</sequence>
<keyword evidence="1" id="KW-0175">Coiled coil</keyword>
<evidence type="ECO:0000313" key="2">
    <source>
        <dbReference type="EMBL" id="SVA71274.1"/>
    </source>
</evidence>
<name>A0A381Y2N6_9ZZZZ</name>
<gene>
    <name evidence="2" type="ORF">METZ01_LOCUS124128</name>
</gene>